<reference evidence="2 3" key="1">
    <citation type="submission" date="2019-03" db="EMBL/GenBank/DDBJ databases">
        <title>Freshwater and sediment microbial communities from various areas in North America, analyzing microbe dynamics in response to fracking.</title>
        <authorList>
            <person name="Lamendella R."/>
        </authorList>
    </citation>
    <scope>NUCLEOTIDE SEQUENCE [LARGE SCALE GENOMIC DNA]</scope>
    <source>
        <strain evidence="2 3">114D</strain>
    </source>
</reference>
<gene>
    <name evidence="2" type="ORF">DET52_102414</name>
</gene>
<sequence length="168" mass="19512">MNLFGVVKLIHVFLLASVKYFITFPYALLIGIDEIQAIVAVTFGGIFGFFFFYYLSSVVIRFLKKHKDQFVRLVCRFFKVDLSRFLSRSKTKSSWSIKKRRMFIRFRDQYGFAGIIVTTPILLSIPVGAFLLNRYYSGRKYVMAYMTLSILGWALLFSAFVVLFPKVA</sequence>
<dbReference type="EMBL" id="SNWI01000002">
    <property type="protein sequence ID" value="TDO04073.1"/>
    <property type="molecule type" value="Genomic_DNA"/>
</dbReference>
<dbReference type="RefSeq" id="WP_133464417.1">
    <property type="nucleotide sequence ID" value="NZ_SNWI01000002.1"/>
</dbReference>
<evidence type="ECO:0000313" key="3">
    <source>
        <dbReference type="Proteomes" id="UP000294848"/>
    </source>
</evidence>
<feature type="transmembrane region" description="Helical" evidence="1">
    <location>
        <begin position="144"/>
        <end position="164"/>
    </location>
</feature>
<evidence type="ECO:0000256" key="1">
    <source>
        <dbReference type="SAM" id="Phobius"/>
    </source>
</evidence>
<name>A0A4R6H6U1_9BACT</name>
<evidence type="ECO:0008006" key="4">
    <source>
        <dbReference type="Google" id="ProtNLM"/>
    </source>
</evidence>
<evidence type="ECO:0000313" key="2">
    <source>
        <dbReference type="EMBL" id="TDO04073.1"/>
    </source>
</evidence>
<feature type="transmembrane region" description="Helical" evidence="1">
    <location>
        <begin position="38"/>
        <end position="63"/>
    </location>
</feature>
<keyword evidence="1" id="KW-0472">Membrane</keyword>
<protein>
    <recommendedName>
        <fullName evidence="4">SNARE associated Golgi protein</fullName>
    </recommendedName>
</protein>
<comment type="caution">
    <text evidence="2">The sequence shown here is derived from an EMBL/GenBank/DDBJ whole genome shotgun (WGS) entry which is preliminary data.</text>
</comment>
<proteinExistence type="predicted"/>
<organism evidence="2 3">
    <name type="scientific">Sunxiuqinia elliptica</name>
    <dbReference type="NCBI Taxonomy" id="655355"/>
    <lineage>
        <taxon>Bacteria</taxon>
        <taxon>Pseudomonadati</taxon>
        <taxon>Bacteroidota</taxon>
        <taxon>Bacteroidia</taxon>
        <taxon>Marinilabiliales</taxon>
        <taxon>Prolixibacteraceae</taxon>
        <taxon>Sunxiuqinia</taxon>
    </lineage>
</organism>
<keyword evidence="1" id="KW-0812">Transmembrane</keyword>
<feature type="transmembrane region" description="Helical" evidence="1">
    <location>
        <begin position="110"/>
        <end position="132"/>
    </location>
</feature>
<dbReference type="OrthoDB" id="1467737at2"/>
<dbReference type="AlphaFoldDB" id="A0A4R6H6U1"/>
<dbReference type="Proteomes" id="UP000294848">
    <property type="component" value="Unassembled WGS sequence"/>
</dbReference>
<accession>A0A4R6H6U1</accession>
<keyword evidence="1" id="KW-1133">Transmembrane helix</keyword>
<feature type="transmembrane region" description="Helical" evidence="1">
    <location>
        <begin position="12"/>
        <end position="32"/>
    </location>
</feature>